<dbReference type="InterPro" id="IPR010730">
    <property type="entry name" value="HET"/>
</dbReference>
<evidence type="ECO:0000313" key="5">
    <source>
        <dbReference type="Proteomes" id="UP000596902"/>
    </source>
</evidence>
<sequence>MRLLNVHTFELETFFDNIPQYAILSHCWEDEEVVFSDLDDLEQARKKGGFAKVQKTCEVAIEDGLKWVWIDTCCIDKSSSAELSEAINSMFAWYKDCNRCYAYLADVELRGAGKPIQLSKWFTRAWTLQELLAPSNHQTYSTAPGMKFYSHDWQLLGNKINIGPQISEITGIPIEYLEGQSLDTASISMRMSWAAYRKATRSEDIAYSLLGIFDVNMPLLYGEGKHKAFRRLQEEIMKISEDETLFAWEVSDGTEMNELTADVLAVNPNDFRETRDLIPFASDDPVAPYAMTHRGLRISQTLFHTHQLDENERKKIRPLRSPVMIWLSHDISWGILRCHVVHDFQHFVIVPLRHLSGDVYLRDVSTSVSLIPFGSVPSTAFSREIYIRNALTSTIQRGLQRRWGFLVRSHTEGVEIRQCYPKEAWNTKDNILQGKFDDAEASSWHAALDLSYTTVTKSGQIVKSLMHLALGCKYDEVAKKPKAWCHIEGASSPYSGGYLQQFHREASSRLARTSISMFHMDQTTGFQSWHSLEVTITPAKVLSQDMFVVDFQYAELQDPIDTGARSSHRQLAPPSTSIPTMYPGPAFHDLPERVKTVPKIKIIEP</sequence>
<proteinExistence type="predicted"/>
<dbReference type="GeneID" id="62198445"/>
<dbReference type="OrthoDB" id="20872at2759"/>
<evidence type="ECO:0000259" key="2">
    <source>
        <dbReference type="Pfam" id="PF06985"/>
    </source>
</evidence>
<feature type="region of interest" description="Disordered" evidence="1">
    <location>
        <begin position="562"/>
        <end position="584"/>
    </location>
</feature>
<organism evidence="4 5">
    <name type="scientific">Alternaria burnsii</name>
    <dbReference type="NCBI Taxonomy" id="1187904"/>
    <lineage>
        <taxon>Eukaryota</taxon>
        <taxon>Fungi</taxon>
        <taxon>Dikarya</taxon>
        <taxon>Ascomycota</taxon>
        <taxon>Pezizomycotina</taxon>
        <taxon>Dothideomycetes</taxon>
        <taxon>Pleosporomycetidae</taxon>
        <taxon>Pleosporales</taxon>
        <taxon>Pleosporineae</taxon>
        <taxon>Pleosporaceae</taxon>
        <taxon>Alternaria</taxon>
        <taxon>Alternaria sect. Alternaria</taxon>
    </lineage>
</organism>
<dbReference type="Pfam" id="PF06985">
    <property type="entry name" value="HET"/>
    <property type="match status" value="1"/>
</dbReference>
<feature type="domain" description="Heterokaryon incompatibility" evidence="2">
    <location>
        <begin position="21"/>
        <end position="106"/>
    </location>
</feature>
<evidence type="ECO:0008006" key="6">
    <source>
        <dbReference type="Google" id="ProtNLM"/>
    </source>
</evidence>
<protein>
    <recommendedName>
        <fullName evidence="6">Heterokaryon incompatibility domain-containing protein</fullName>
    </recommendedName>
</protein>
<dbReference type="RefSeq" id="XP_038791123.1">
    <property type="nucleotide sequence ID" value="XM_038925267.1"/>
</dbReference>
<reference evidence="4" key="2">
    <citation type="submission" date="2020-08" db="EMBL/GenBank/DDBJ databases">
        <title>Draft Genome Sequence of Cumin Blight Pathogen Alternaria burnsii.</title>
        <authorList>
            <person name="Feng Z."/>
        </authorList>
    </citation>
    <scope>NUCLEOTIDE SEQUENCE</scope>
    <source>
        <strain evidence="4">CBS107.38</strain>
    </source>
</reference>
<feature type="domain" description="DUF8212" evidence="3">
    <location>
        <begin position="227"/>
        <end position="263"/>
    </location>
</feature>
<name>A0A8H7BGW8_9PLEO</name>
<dbReference type="EMBL" id="JAAABM010000001">
    <property type="protein sequence ID" value="KAF7681244.1"/>
    <property type="molecule type" value="Genomic_DNA"/>
</dbReference>
<gene>
    <name evidence="4" type="ORF">GT037_000220</name>
</gene>
<dbReference type="InterPro" id="IPR058525">
    <property type="entry name" value="DUF8212"/>
</dbReference>
<keyword evidence="5" id="KW-1185">Reference proteome</keyword>
<dbReference type="PANTHER" id="PTHR10622:SF10">
    <property type="entry name" value="HET DOMAIN-CONTAINING PROTEIN"/>
    <property type="match status" value="1"/>
</dbReference>
<comment type="caution">
    <text evidence="4">The sequence shown here is derived from an EMBL/GenBank/DDBJ whole genome shotgun (WGS) entry which is preliminary data.</text>
</comment>
<evidence type="ECO:0000313" key="4">
    <source>
        <dbReference type="EMBL" id="KAF7681244.1"/>
    </source>
</evidence>
<reference evidence="4" key="1">
    <citation type="submission" date="2020-01" db="EMBL/GenBank/DDBJ databases">
        <authorList>
            <person name="Feng Z.H.Z."/>
        </authorList>
    </citation>
    <scope>NUCLEOTIDE SEQUENCE</scope>
    <source>
        <strain evidence="4">CBS107.38</strain>
    </source>
</reference>
<dbReference type="Pfam" id="PF26640">
    <property type="entry name" value="DUF8212"/>
    <property type="match status" value="1"/>
</dbReference>
<dbReference type="AlphaFoldDB" id="A0A8H7BGW8"/>
<dbReference type="Proteomes" id="UP000596902">
    <property type="component" value="Unassembled WGS sequence"/>
</dbReference>
<accession>A0A8H7BGW8</accession>
<dbReference type="PANTHER" id="PTHR10622">
    <property type="entry name" value="HET DOMAIN-CONTAINING PROTEIN"/>
    <property type="match status" value="1"/>
</dbReference>
<evidence type="ECO:0000256" key="1">
    <source>
        <dbReference type="SAM" id="MobiDB-lite"/>
    </source>
</evidence>
<evidence type="ECO:0000259" key="3">
    <source>
        <dbReference type="Pfam" id="PF26640"/>
    </source>
</evidence>